<evidence type="ECO:0000259" key="6">
    <source>
        <dbReference type="Pfam" id="PF00732"/>
    </source>
</evidence>
<comment type="caution">
    <text evidence="8">The sequence shown here is derived from an EMBL/GenBank/DDBJ whole genome shotgun (WGS) entry which is preliminary data.</text>
</comment>
<dbReference type="Gene3D" id="3.30.560.10">
    <property type="entry name" value="Glucose Oxidase, domain 3"/>
    <property type="match status" value="2"/>
</dbReference>
<evidence type="ECO:0000256" key="5">
    <source>
        <dbReference type="SAM" id="MobiDB-lite"/>
    </source>
</evidence>
<comment type="cofactor">
    <cofactor evidence="1">
        <name>FAD</name>
        <dbReference type="ChEBI" id="CHEBI:57692"/>
    </cofactor>
</comment>
<dbReference type="Pfam" id="PF00732">
    <property type="entry name" value="GMC_oxred_N"/>
    <property type="match status" value="1"/>
</dbReference>
<dbReference type="Gene3D" id="3.50.50.60">
    <property type="entry name" value="FAD/NAD(P)-binding domain"/>
    <property type="match status" value="2"/>
</dbReference>
<feature type="compositionally biased region" description="Polar residues" evidence="5">
    <location>
        <begin position="646"/>
        <end position="656"/>
    </location>
</feature>
<evidence type="ECO:0000259" key="7">
    <source>
        <dbReference type="Pfam" id="PF05199"/>
    </source>
</evidence>
<protein>
    <submittedName>
        <fullName evidence="8">Oxygen-dependent choline dehydrogenase</fullName>
    </submittedName>
</protein>
<feature type="compositionally biased region" description="Pro residues" evidence="5">
    <location>
        <begin position="657"/>
        <end position="669"/>
    </location>
</feature>
<gene>
    <name evidence="8" type="ORF">Ocin01_03062</name>
</gene>
<feature type="compositionally biased region" description="Basic residues" evidence="5">
    <location>
        <begin position="618"/>
        <end position="645"/>
    </location>
</feature>
<dbReference type="GO" id="GO:0050660">
    <property type="term" value="F:flavin adenine dinucleotide binding"/>
    <property type="evidence" value="ECO:0007669"/>
    <property type="project" value="InterPro"/>
</dbReference>
<dbReference type="InterPro" id="IPR000172">
    <property type="entry name" value="GMC_OxRdtase_N"/>
</dbReference>
<name>A0A1D2NED5_ORCCI</name>
<feature type="region of interest" description="Disordered" evidence="5">
    <location>
        <begin position="615"/>
        <end position="734"/>
    </location>
</feature>
<sequence length="734" mass="82424">MVFPLMPLEAAFAGIKALTTPLIQPLFVPVLYYTFYALGTILAFWTKGDRIQDEADSMNPQPAMTYDFIIVGAGSAGSLLANRLSRNYNVLLLEAGGEPNPLQFIPGFGLFLINYPEIDWQHLTVPQRFASLNSISQRSSWSTGLGLGGTGNLNLMIHLRGHRRDFDNWANITGDPSWSWEGVLPYFKSYEDYEIPGDNVNHGYGGDLRIEAPDYIGTARDFVAAGGELGYPNVDLNAPFTEGFDVIRYPIRRGIRQSPYKAFLDPARTRASLRILKFAHVNKVLFRNGNNAYGVEFDRHGRTYVAEARREVIVSAGAGEFVKFLTLGRGRLTSTGCEAVGIISSEIAKARGEGDWPDLTIFQFGLTNFRIGAERIAKAFSLKFDEINKYLGNDIGRDSLFMAVQGSRPLSRGYIRLGGSSPYDRQIIEPNYLGDPEQVDLRVLLDGIQKTLFLMENTTASQRIGATFTTTRLPGCEHLQFRSPQYWECFARRYSVTLHHPVGTASMGTVVDTQLRVIGTENLRVVDASIQPVVVTTNTQASTLMIAEKAADMILRFWNNKNRVVPTQRPPLFGKWGGGTHTREVQANIYFTTSVSISTDVFPYSPSIPPTFSSLHPHLPHHRPITPFRHLSHQHHNNRNSRHPTHTPSPRLKSTPSPVPPVQLEPMPTPEKLQQLSYYKRPPPPHVKEPDNSYYDYDYDSYDDTRSAPRDKKANFTGSNNIDDQDYYSFKNNF</sequence>
<dbReference type="OrthoDB" id="269227at2759"/>
<keyword evidence="9" id="KW-1185">Reference proteome</keyword>
<dbReference type="InterPro" id="IPR007867">
    <property type="entry name" value="GMC_OxRtase_C"/>
</dbReference>
<evidence type="ECO:0000313" key="9">
    <source>
        <dbReference type="Proteomes" id="UP000094527"/>
    </source>
</evidence>
<comment type="similarity">
    <text evidence="2">Belongs to the GMC oxidoreductase family.</text>
</comment>
<dbReference type="SUPFAM" id="SSF51905">
    <property type="entry name" value="FAD/NAD(P)-binding domain"/>
    <property type="match status" value="1"/>
</dbReference>
<evidence type="ECO:0000256" key="2">
    <source>
        <dbReference type="ARBA" id="ARBA00010790"/>
    </source>
</evidence>
<dbReference type="GO" id="GO:0016614">
    <property type="term" value="F:oxidoreductase activity, acting on CH-OH group of donors"/>
    <property type="evidence" value="ECO:0007669"/>
    <property type="project" value="InterPro"/>
</dbReference>
<dbReference type="Proteomes" id="UP000094527">
    <property type="component" value="Unassembled WGS sequence"/>
</dbReference>
<feature type="domain" description="Glucose-methanol-choline oxidoreductase C-terminal" evidence="7">
    <location>
        <begin position="409"/>
        <end position="547"/>
    </location>
</feature>
<dbReference type="PANTHER" id="PTHR11552:SF147">
    <property type="entry name" value="CHOLINE DEHYDROGENASE, MITOCHONDRIAL"/>
    <property type="match status" value="1"/>
</dbReference>
<feature type="domain" description="Glucose-methanol-choline oxidoreductase N-terminal" evidence="6">
    <location>
        <begin position="66"/>
        <end position="318"/>
    </location>
</feature>
<dbReference type="AlphaFoldDB" id="A0A1D2NED5"/>
<dbReference type="SUPFAM" id="SSF54373">
    <property type="entry name" value="FAD-linked reductases, C-terminal domain"/>
    <property type="match status" value="1"/>
</dbReference>
<evidence type="ECO:0000256" key="1">
    <source>
        <dbReference type="ARBA" id="ARBA00001974"/>
    </source>
</evidence>
<dbReference type="InterPro" id="IPR012132">
    <property type="entry name" value="GMC_OxRdtase"/>
</dbReference>
<dbReference type="InterPro" id="IPR036188">
    <property type="entry name" value="FAD/NAD-bd_sf"/>
</dbReference>
<proteinExistence type="inferred from homology"/>
<dbReference type="PANTHER" id="PTHR11552">
    <property type="entry name" value="GLUCOSE-METHANOL-CHOLINE GMC OXIDOREDUCTASE"/>
    <property type="match status" value="1"/>
</dbReference>
<feature type="compositionally biased region" description="Basic and acidic residues" evidence="5">
    <location>
        <begin position="703"/>
        <end position="714"/>
    </location>
</feature>
<keyword evidence="4" id="KW-0274">FAD</keyword>
<evidence type="ECO:0000256" key="4">
    <source>
        <dbReference type="ARBA" id="ARBA00022827"/>
    </source>
</evidence>
<evidence type="ECO:0000256" key="3">
    <source>
        <dbReference type="ARBA" id="ARBA00022630"/>
    </source>
</evidence>
<reference evidence="8 9" key="1">
    <citation type="journal article" date="2016" name="Genome Biol. Evol.">
        <title>Gene Family Evolution Reflects Adaptation to Soil Environmental Stressors in the Genome of the Collembolan Orchesella cincta.</title>
        <authorList>
            <person name="Faddeeva-Vakhrusheva A."/>
            <person name="Derks M.F."/>
            <person name="Anvar S.Y."/>
            <person name="Agamennone V."/>
            <person name="Suring W."/>
            <person name="Smit S."/>
            <person name="van Straalen N.M."/>
            <person name="Roelofs D."/>
        </authorList>
    </citation>
    <scope>NUCLEOTIDE SEQUENCE [LARGE SCALE GENOMIC DNA]</scope>
    <source>
        <tissue evidence="8">Mixed pool</tissue>
    </source>
</reference>
<evidence type="ECO:0000313" key="8">
    <source>
        <dbReference type="EMBL" id="ODN03624.1"/>
    </source>
</evidence>
<keyword evidence="3" id="KW-0285">Flavoprotein</keyword>
<dbReference type="Pfam" id="PF05199">
    <property type="entry name" value="GMC_oxred_C"/>
    <property type="match status" value="1"/>
</dbReference>
<organism evidence="8 9">
    <name type="scientific">Orchesella cincta</name>
    <name type="common">Springtail</name>
    <name type="synonym">Podura cincta</name>
    <dbReference type="NCBI Taxonomy" id="48709"/>
    <lineage>
        <taxon>Eukaryota</taxon>
        <taxon>Metazoa</taxon>
        <taxon>Ecdysozoa</taxon>
        <taxon>Arthropoda</taxon>
        <taxon>Hexapoda</taxon>
        <taxon>Collembola</taxon>
        <taxon>Entomobryomorpha</taxon>
        <taxon>Entomobryoidea</taxon>
        <taxon>Orchesellidae</taxon>
        <taxon>Orchesellinae</taxon>
        <taxon>Orchesella</taxon>
    </lineage>
</organism>
<accession>A0A1D2NED5</accession>
<dbReference type="EMBL" id="LJIJ01000067">
    <property type="protein sequence ID" value="ODN03624.1"/>
    <property type="molecule type" value="Genomic_DNA"/>
</dbReference>
<dbReference type="STRING" id="48709.A0A1D2NED5"/>